<sequence>MVRMLCIRRNSAAGIRSQQMSCLIKRSVIKVIEMRLPIRGDAGSGMGGKPEGGTYNPFLLYSSTSCDISSSCTPANSWSHTVGRISTSFSASDSRI</sequence>
<reference evidence="1 2" key="1">
    <citation type="submission" date="2018-10" db="EMBL/GenBank/DDBJ databases">
        <title>Genome assembly for a Yunnan-Guizhou Plateau 3E fish, Anabarilius grahami (Regan), and its evolutionary and genetic applications.</title>
        <authorList>
            <person name="Jiang W."/>
        </authorList>
    </citation>
    <scope>NUCLEOTIDE SEQUENCE [LARGE SCALE GENOMIC DNA]</scope>
    <source>
        <strain evidence="1">AG-KIZ</strain>
        <tissue evidence="1">Muscle</tissue>
    </source>
</reference>
<proteinExistence type="predicted"/>
<dbReference type="Proteomes" id="UP000281406">
    <property type="component" value="Unassembled WGS sequence"/>
</dbReference>
<organism evidence="1 2">
    <name type="scientific">Anabarilius grahami</name>
    <name type="common">Kanglang fish</name>
    <name type="synonym">Barilius grahami</name>
    <dbReference type="NCBI Taxonomy" id="495550"/>
    <lineage>
        <taxon>Eukaryota</taxon>
        <taxon>Metazoa</taxon>
        <taxon>Chordata</taxon>
        <taxon>Craniata</taxon>
        <taxon>Vertebrata</taxon>
        <taxon>Euteleostomi</taxon>
        <taxon>Actinopterygii</taxon>
        <taxon>Neopterygii</taxon>
        <taxon>Teleostei</taxon>
        <taxon>Ostariophysi</taxon>
        <taxon>Cypriniformes</taxon>
        <taxon>Xenocyprididae</taxon>
        <taxon>Xenocypridinae</taxon>
        <taxon>Xenocypridinae incertae sedis</taxon>
        <taxon>Anabarilius</taxon>
    </lineage>
</organism>
<evidence type="ECO:0000313" key="2">
    <source>
        <dbReference type="Proteomes" id="UP000281406"/>
    </source>
</evidence>
<evidence type="ECO:0000313" key="1">
    <source>
        <dbReference type="EMBL" id="ROJ33168.1"/>
    </source>
</evidence>
<accession>A0A3N0XTT6</accession>
<name>A0A3N0XTT6_ANAGA</name>
<dbReference type="EMBL" id="RJVU01061675">
    <property type="protein sequence ID" value="ROJ33168.1"/>
    <property type="molecule type" value="Genomic_DNA"/>
</dbReference>
<keyword evidence="2" id="KW-1185">Reference proteome</keyword>
<gene>
    <name evidence="1" type="ORF">DPX16_17990</name>
</gene>
<comment type="caution">
    <text evidence="1">The sequence shown here is derived from an EMBL/GenBank/DDBJ whole genome shotgun (WGS) entry which is preliminary data.</text>
</comment>
<dbReference type="AlphaFoldDB" id="A0A3N0XTT6"/>
<protein>
    <submittedName>
        <fullName evidence="1">Uncharacterized protein</fullName>
    </submittedName>
</protein>